<evidence type="ECO:0000256" key="1">
    <source>
        <dbReference type="ARBA" id="ARBA00004141"/>
    </source>
</evidence>
<comment type="subcellular location">
    <subcellularLocation>
        <location evidence="1">Membrane</location>
        <topology evidence="1">Multi-pass membrane protein</topology>
    </subcellularLocation>
</comment>
<dbReference type="VEuPathDB" id="TriTrypDB:TcIL3000_6_3460"/>
<evidence type="ECO:0000256" key="6">
    <source>
        <dbReference type="SAM" id="Phobius"/>
    </source>
</evidence>
<evidence type="ECO:0000256" key="5">
    <source>
        <dbReference type="ARBA" id="ARBA00023136"/>
    </source>
</evidence>
<name>G0UNY3_TRYCI</name>
<sequence length="126" mass="14084">MENLRPHIHGGKADFPQKAEGCPKMHEGCFFTWVNPRDPKGVERRLGDLYWNGWSALVFGLGLTTVGLTMFLIAGVCLYSLGDVQRACGLLFISVLCGLPGVYSLFVLWYFVCGKRGYSYEQLLTN</sequence>
<evidence type="ECO:0008006" key="8">
    <source>
        <dbReference type="Google" id="ProtNLM"/>
    </source>
</evidence>
<organism evidence="7">
    <name type="scientific">Trypanosoma congolense (strain IL3000)</name>
    <dbReference type="NCBI Taxonomy" id="1068625"/>
    <lineage>
        <taxon>Eukaryota</taxon>
        <taxon>Discoba</taxon>
        <taxon>Euglenozoa</taxon>
        <taxon>Kinetoplastea</taxon>
        <taxon>Metakinetoplastina</taxon>
        <taxon>Trypanosomatida</taxon>
        <taxon>Trypanosomatidae</taxon>
        <taxon>Trypanosoma</taxon>
        <taxon>Nannomonas</taxon>
    </lineage>
</organism>
<dbReference type="GO" id="GO:0016020">
    <property type="term" value="C:membrane"/>
    <property type="evidence" value="ECO:0007669"/>
    <property type="project" value="UniProtKB-SubCell"/>
</dbReference>
<accession>G0UNY3</accession>
<feature type="transmembrane region" description="Helical" evidence="6">
    <location>
        <begin position="90"/>
        <end position="112"/>
    </location>
</feature>
<reference evidence="7" key="1">
    <citation type="journal article" date="2012" name="Proc. Natl. Acad. Sci. U.S.A.">
        <title>Antigenic diversity is generated by distinct evolutionary mechanisms in African trypanosome species.</title>
        <authorList>
            <person name="Jackson A.P."/>
            <person name="Berry A."/>
            <person name="Aslett M."/>
            <person name="Allison H.C."/>
            <person name="Burton P."/>
            <person name="Vavrova-Anderson J."/>
            <person name="Brown R."/>
            <person name="Browne H."/>
            <person name="Corton N."/>
            <person name="Hauser H."/>
            <person name="Gamble J."/>
            <person name="Gilderthorp R."/>
            <person name="Marcello L."/>
            <person name="McQuillan J."/>
            <person name="Otto T.D."/>
            <person name="Quail M.A."/>
            <person name="Sanders M.J."/>
            <person name="van Tonder A."/>
            <person name="Ginger M.L."/>
            <person name="Field M.C."/>
            <person name="Barry J.D."/>
            <person name="Hertz-Fowler C."/>
            <person name="Berriman M."/>
        </authorList>
    </citation>
    <scope>NUCLEOTIDE SEQUENCE</scope>
    <source>
        <strain evidence="7">IL3000</strain>
    </source>
</reference>
<dbReference type="Pfam" id="PF05915">
    <property type="entry name" value="TMEM_230_134"/>
    <property type="match status" value="1"/>
</dbReference>
<dbReference type="EMBL" id="HE575319">
    <property type="protein sequence ID" value="CCC91094.1"/>
    <property type="molecule type" value="Genomic_DNA"/>
</dbReference>
<comment type="similarity">
    <text evidence="2">Belongs to the TMEM134/TMEM230 family.</text>
</comment>
<evidence type="ECO:0000256" key="2">
    <source>
        <dbReference type="ARBA" id="ARBA00007743"/>
    </source>
</evidence>
<dbReference type="AlphaFoldDB" id="G0UNY3"/>
<proteinExistence type="inferred from homology"/>
<protein>
    <recommendedName>
        <fullName evidence="8">Transmembrane protein 230</fullName>
    </recommendedName>
</protein>
<evidence type="ECO:0000313" key="7">
    <source>
        <dbReference type="EMBL" id="CCC91094.1"/>
    </source>
</evidence>
<keyword evidence="3 6" id="KW-0812">Transmembrane</keyword>
<keyword evidence="4 6" id="KW-1133">Transmembrane helix</keyword>
<dbReference type="InterPro" id="IPR008590">
    <property type="entry name" value="TMEM_230/134"/>
</dbReference>
<keyword evidence="5 6" id="KW-0472">Membrane</keyword>
<evidence type="ECO:0000256" key="4">
    <source>
        <dbReference type="ARBA" id="ARBA00022989"/>
    </source>
</evidence>
<feature type="transmembrane region" description="Helical" evidence="6">
    <location>
        <begin position="54"/>
        <end position="78"/>
    </location>
</feature>
<evidence type="ECO:0000256" key="3">
    <source>
        <dbReference type="ARBA" id="ARBA00022692"/>
    </source>
</evidence>
<gene>
    <name evidence="7" type="ORF">TCIL3000_6_3460</name>
</gene>